<reference evidence="10" key="1">
    <citation type="thesis" date="2015" institute="Rutgers" country="The State University of New Jersey, 14 College Farm Rd., New Brunswick, NJ, USA">
        <title>Ammonia toxicity in bacteria and its implications for treatment of and resource recovery from highly nitrogenous organic wastes.</title>
        <authorList>
            <person name="Luther A.K."/>
        </authorList>
    </citation>
    <scope>NUCLEOTIDE SEQUENCE</scope>
    <source>
        <strain evidence="10">RT-10B</strain>
    </source>
</reference>
<dbReference type="HAMAP" id="MF_00295">
    <property type="entry name" value="MetA_acyltransf"/>
    <property type="match status" value="1"/>
</dbReference>
<dbReference type="SUPFAM" id="SSF52317">
    <property type="entry name" value="Class I glutamine amidotransferase-like"/>
    <property type="match status" value="1"/>
</dbReference>
<keyword evidence="4 8" id="KW-0808">Transferase</keyword>
<evidence type="ECO:0000256" key="3">
    <source>
        <dbReference type="ARBA" id="ARBA00022605"/>
    </source>
</evidence>
<comment type="subcellular location">
    <subcellularLocation>
        <location evidence="1 8">Cytoplasm</location>
    </subcellularLocation>
</comment>
<sequence>MPIIIPRDLPAYQTLIDENIFVMDKERANRQDIRPLELAIVNLMPTKVKTETQILRRISNTALQVKIDFVKTKSHESKNTSKEHLENFYVTLDDIKNKKYDAMIVTGAPIENLEFEEVDYWDEMLEILEFAKKNVYSTMFICWASQAALYHYYGIGKKKLDKKLFGVYKCNLEKDSIITNGFDDEFFVPHSRHTYSSLEEVKNVEDLIVLSSSQDVGLNIASTKDERFIFLTGHGEYDEDTLEQEYLRDKNLGLDIEVPINYYRNNDPNSEISVKWKAHSNLLFSNWLNYCVYQRTDYNIEKIVERAV</sequence>
<evidence type="ECO:0000256" key="7">
    <source>
        <dbReference type="ARBA" id="ARBA00049043"/>
    </source>
</evidence>
<feature type="binding site" evidence="8">
    <location>
        <position position="163"/>
    </location>
    <ligand>
        <name>substrate</name>
    </ligand>
</feature>
<feature type="site" description="Important for substrate specificity" evidence="8">
    <location>
        <position position="191"/>
    </location>
</feature>
<evidence type="ECO:0000256" key="6">
    <source>
        <dbReference type="ARBA" id="ARBA00023315"/>
    </source>
</evidence>
<comment type="pathway">
    <text evidence="8">Amino-acid biosynthesis; L-methionine biosynthesis via de novo pathway; O-acetyl-L-homoserine from L-homoserine: step 1/1.</text>
</comment>
<keyword evidence="6 8" id="KW-0012">Acyltransferase</keyword>
<evidence type="ECO:0000256" key="1">
    <source>
        <dbReference type="ARBA" id="ARBA00004496"/>
    </source>
</evidence>
<dbReference type="GO" id="GO:0008899">
    <property type="term" value="F:homoserine O-succinyltransferase activity"/>
    <property type="evidence" value="ECO:0007669"/>
    <property type="project" value="UniProtKB-UniRule"/>
</dbReference>
<keyword evidence="2 8" id="KW-0963">Cytoplasm</keyword>
<gene>
    <name evidence="8" type="primary">metAA</name>
    <name evidence="10" type="ORF">UF10_07535</name>
</gene>
<keyword evidence="5 8" id="KW-0486">Methionine biosynthesis</keyword>
<dbReference type="InterPro" id="IPR033752">
    <property type="entry name" value="MetA_family"/>
</dbReference>
<dbReference type="PANTHER" id="PTHR20919">
    <property type="entry name" value="HOMOSERINE O-SUCCINYLTRANSFERASE"/>
    <property type="match status" value="1"/>
</dbReference>
<organism evidence="10 11">
    <name type="scientific">Peptostreptococcus russellii</name>
    <dbReference type="NCBI Taxonomy" id="215200"/>
    <lineage>
        <taxon>Bacteria</taxon>
        <taxon>Bacillati</taxon>
        <taxon>Bacillota</taxon>
        <taxon>Clostridia</taxon>
        <taxon>Peptostreptococcales</taxon>
        <taxon>Peptostreptococcaceae</taxon>
        <taxon>Peptostreptococcus</taxon>
    </lineage>
</organism>
<dbReference type="PIRSF" id="PIRSF000450">
    <property type="entry name" value="H_ser_succinyltr"/>
    <property type="match status" value="1"/>
</dbReference>
<dbReference type="Proteomes" id="UP000241434">
    <property type="component" value="Unassembled WGS sequence"/>
</dbReference>
<dbReference type="Pfam" id="PF04204">
    <property type="entry name" value="HTS"/>
    <property type="match status" value="1"/>
</dbReference>
<evidence type="ECO:0000256" key="4">
    <source>
        <dbReference type="ARBA" id="ARBA00022679"/>
    </source>
</evidence>
<keyword evidence="3 8" id="KW-0028">Amino-acid biosynthesis</keyword>
<comment type="caution">
    <text evidence="10">The sequence shown here is derived from an EMBL/GenBank/DDBJ whole genome shotgun (WGS) entry which is preliminary data.</text>
</comment>
<evidence type="ECO:0000313" key="10">
    <source>
        <dbReference type="EMBL" id="PSJ31178.1"/>
    </source>
</evidence>
<feature type="site" description="Important for acyl-CoA specificity" evidence="8">
    <location>
        <position position="111"/>
    </location>
</feature>
<comment type="caution">
    <text evidence="8">Lacks conserved residue(s) required for the propagation of feature annotation.</text>
</comment>
<dbReference type="NCBIfam" id="TIGR01001">
    <property type="entry name" value="metA"/>
    <property type="match status" value="1"/>
</dbReference>
<feature type="active site" evidence="8">
    <location>
        <position position="236"/>
    </location>
</feature>
<feature type="active site" description="Acyl-thioester intermediate" evidence="8 9">
    <location>
        <position position="142"/>
    </location>
</feature>
<proteinExistence type="inferred from homology"/>
<evidence type="ECO:0000256" key="8">
    <source>
        <dbReference type="HAMAP-Rule" id="MF_00295"/>
    </source>
</evidence>
<evidence type="ECO:0000256" key="5">
    <source>
        <dbReference type="ARBA" id="ARBA00023167"/>
    </source>
</evidence>
<dbReference type="InterPro" id="IPR005697">
    <property type="entry name" value="HST_MetA"/>
</dbReference>
<dbReference type="Gene3D" id="3.40.50.880">
    <property type="match status" value="1"/>
</dbReference>
<dbReference type="CDD" id="cd03131">
    <property type="entry name" value="GATase1_HTS"/>
    <property type="match status" value="1"/>
</dbReference>
<dbReference type="RefSeq" id="WP_106777261.1">
    <property type="nucleotide sequence ID" value="NZ_JYGE01000006.1"/>
</dbReference>
<protein>
    <recommendedName>
        <fullName evidence="8">Homoserine O-acetyltransferase</fullName>
        <shortName evidence="8">HAT</shortName>
        <ecNumber evidence="8">2.3.1.31</ecNumber>
    </recommendedName>
    <alternativeName>
        <fullName evidence="8">Homoserine transacetylase</fullName>
        <shortName evidence="8">HTA</shortName>
    </alternativeName>
</protein>
<evidence type="ECO:0000313" key="11">
    <source>
        <dbReference type="Proteomes" id="UP000241434"/>
    </source>
</evidence>
<comment type="function">
    <text evidence="8">Transfers an acetyl group from acetyl-CoA to L-homoserine, forming acetyl-L-homoserine.</text>
</comment>
<comment type="similarity">
    <text evidence="8">Belongs to the MetA family.</text>
</comment>
<accession>A0A2P7PZN2</accession>
<dbReference type="OrthoDB" id="9772423at2"/>
<feature type="binding site" evidence="8">
    <location>
        <position position="191"/>
    </location>
    <ligand>
        <name>substrate</name>
    </ligand>
</feature>
<dbReference type="UniPathway" id="UPA00051">
    <property type="reaction ID" value="UER00074"/>
</dbReference>
<dbReference type="GO" id="GO:0005737">
    <property type="term" value="C:cytoplasm"/>
    <property type="evidence" value="ECO:0007669"/>
    <property type="project" value="UniProtKB-SubCell"/>
</dbReference>
<comment type="catalytic activity">
    <reaction evidence="7 8">
        <text>L-homoserine + acetyl-CoA = O-acetyl-L-homoserine + CoA</text>
        <dbReference type="Rhea" id="RHEA:13701"/>
        <dbReference type="ChEBI" id="CHEBI:57287"/>
        <dbReference type="ChEBI" id="CHEBI:57288"/>
        <dbReference type="ChEBI" id="CHEBI:57476"/>
        <dbReference type="ChEBI" id="CHEBI:57716"/>
        <dbReference type="EC" id="2.3.1.31"/>
    </reaction>
</comment>
<dbReference type="PANTHER" id="PTHR20919:SF0">
    <property type="entry name" value="HOMOSERINE O-SUCCINYLTRANSFERASE"/>
    <property type="match status" value="1"/>
</dbReference>
<dbReference type="AlphaFoldDB" id="A0A2P7PZN2"/>
<keyword evidence="11" id="KW-1185">Reference proteome</keyword>
<dbReference type="GO" id="GO:0004414">
    <property type="term" value="F:homoserine O-acetyltransferase activity"/>
    <property type="evidence" value="ECO:0007669"/>
    <property type="project" value="UniProtKB-EC"/>
</dbReference>
<dbReference type="FunFam" id="3.40.50.880:FF:000004">
    <property type="entry name" value="Homoserine O-succinyltransferase"/>
    <property type="match status" value="1"/>
</dbReference>
<feature type="active site" description="Proton acceptor" evidence="8">
    <location>
        <position position="234"/>
    </location>
</feature>
<feature type="binding site" evidence="8">
    <location>
        <position position="248"/>
    </location>
    <ligand>
        <name>substrate</name>
    </ligand>
</feature>
<name>A0A2P7PZN2_9FIRM</name>
<dbReference type="InterPro" id="IPR029062">
    <property type="entry name" value="Class_I_gatase-like"/>
</dbReference>
<evidence type="ECO:0000256" key="9">
    <source>
        <dbReference type="PIRSR" id="PIRSR000450-1"/>
    </source>
</evidence>
<dbReference type="EC" id="2.3.1.31" evidence="8"/>
<dbReference type="EMBL" id="JYGE01000006">
    <property type="protein sequence ID" value="PSJ31178.1"/>
    <property type="molecule type" value="Genomic_DNA"/>
</dbReference>
<evidence type="ECO:0000256" key="2">
    <source>
        <dbReference type="ARBA" id="ARBA00022490"/>
    </source>
</evidence>
<dbReference type="GO" id="GO:0019281">
    <property type="term" value="P:L-methionine biosynthetic process from homoserine via O-succinyl-L-homoserine and cystathionine"/>
    <property type="evidence" value="ECO:0007669"/>
    <property type="project" value="InterPro"/>
</dbReference>